<organism evidence="1 2">
    <name type="scientific">Hyalomma asiaticum</name>
    <name type="common">Tick</name>
    <dbReference type="NCBI Taxonomy" id="266040"/>
    <lineage>
        <taxon>Eukaryota</taxon>
        <taxon>Metazoa</taxon>
        <taxon>Ecdysozoa</taxon>
        <taxon>Arthropoda</taxon>
        <taxon>Chelicerata</taxon>
        <taxon>Arachnida</taxon>
        <taxon>Acari</taxon>
        <taxon>Parasitiformes</taxon>
        <taxon>Ixodida</taxon>
        <taxon>Ixodoidea</taxon>
        <taxon>Ixodidae</taxon>
        <taxon>Hyalomminae</taxon>
        <taxon>Hyalomma</taxon>
    </lineage>
</organism>
<keyword evidence="2" id="KW-1185">Reference proteome</keyword>
<reference evidence="1" key="1">
    <citation type="submission" date="2020-05" db="EMBL/GenBank/DDBJ databases">
        <title>Large-scale comparative analyses of tick genomes elucidate their genetic diversity and vector capacities.</title>
        <authorList>
            <person name="Jia N."/>
            <person name="Wang J."/>
            <person name="Shi W."/>
            <person name="Du L."/>
            <person name="Sun Y."/>
            <person name="Zhan W."/>
            <person name="Jiang J."/>
            <person name="Wang Q."/>
            <person name="Zhang B."/>
            <person name="Ji P."/>
            <person name="Sakyi L.B."/>
            <person name="Cui X."/>
            <person name="Yuan T."/>
            <person name="Jiang B."/>
            <person name="Yang W."/>
            <person name="Lam T.T.-Y."/>
            <person name="Chang Q."/>
            <person name="Ding S."/>
            <person name="Wang X."/>
            <person name="Zhu J."/>
            <person name="Ruan X."/>
            <person name="Zhao L."/>
            <person name="Wei J."/>
            <person name="Que T."/>
            <person name="Du C."/>
            <person name="Cheng J."/>
            <person name="Dai P."/>
            <person name="Han X."/>
            <person name="Huang E."/>
            <person name="Gao Y."/>
            <person name="Liu J."/>
            <person name="Shao H."/>
            <person name="Ye R."/>
            <person name="Li L."/>
            <person name="Wei W."/>
            <person name="Wang X."/>
            <person name="Wang C."/>
            <person name="Yang T."/>
            <person name="Huo Q."/>
            <person name="Li W."/>
            <person name="Guo W."/>
            <person name="Chen H."/>
            <person name="Zhou L."/>
            <person name="Ni X."/>
            <person name="Tian J."/>
            <person name="Zhou Y."/>
            <person name="Sheng Y."/>
            <person name="Liu T."/>
            <person name="Pan Y."/>
            <person name="Xia L."/>
            <person name="Li J."/>
            <person name="Zhao F."/>
            <person name="Cao W."/>
        </authorList>
    </citation>
    <scope>NUCLEOTIDE SEQUENCE</scope>
    <source>
        <strain evidence="1">Hyas-2018</strain>
    </source>
</reference>
<gene>
    <name evidence="1" type="ORF">HPB50_021912</name>
</gene>
<dbReference type="EMBL" id="CM023482">
    <property type="protein sequence ID" value="KAH6939866.1"/>
    <property type="molecule type" value="Genomic_DNA"/>
</dbReference>
<protein>
    <submittedName>
        <fullName evidence="1">Uncharacterized protein</fullName>
    </submittedName>
</protein>
<comment type="caution">
    <text evidence="1">The sequence shown here is derived from an EMBL/GenBank/DDBJ whole genome shotgun (WGS) entry which is preliminary data.</text>
</comment>
<evidence type="ECO:0000313" key="2">
    <source>
        <dbReference type="Proteomes" id="UP000821845"/>
    </source>
</evidence>
<dbReference type="Proteomes" id="UP000821845">
    <property type="component" value="Chromosome 2"/>
</dbReference>
<name>A0ACB7T0V4_HYAAI</name>
<accession>A0ACB7T0V4</accession>
<proteinExistence type="predicted"/>
<sequence length="135" mass="14936">MPGMDVEMVLVTETSSRNGSTRDLALSDLALERSMTRDAEQQRLSIEPRRKDGARVPDFEGANGHLRKAECLAAVSAQRPRVDRQPARQAGNVVRLASAESSLAPIWVPWGSSMVQPFNRRGNPAKSLQKESLRR</sequence>
<evidence type="ECO:0000313" key="1">
    <source>
        <dbReference type="EMBL" id="KAH6939866.1"/>
    </source>
</evidence>